<feature type="domain" description="EF-hand" evidence="2">
    <location>
        <begin position="242"/>
        <end position="268"/>
    </location>
</feature>
<dbReference type="InterPro" id="IPR018247">
    <property type="entry name" value="EF_Hand_1_Ca_BS"/>
</dbReference>
<dbReference type="PANTHER" id="PTHR41775">
    <property type="entry name" value="SECRETED PROTEIN-RELATED"/>
    <property type="match status" value="1"/>
</dbReference>
<evidence type="ECO:0000313" key="3">
    <source>
        <dbReference type="EMBL" id="MDZ5760721.1"/>
    </source>
</evidence>
<keyword evidence="3" id="KW-0482">Metalloprotease</keyword>
<feature type="chain" id="PRO_5043734800" evidence="1">
    <location>
        <begin position="26"/>
        <end position="629"/>
    </location>
</feature>
<dbReference type="AlphaFoldDB" id="A0AAW9K4K6"/>
<dbReference type="PANTHER" id="PTHR41775:SF1">
    <property type="entry name" value="PEPTIDASE M6-LIKE DOMAIN-CONTAINING PROTEIN"/>
    <property type="match status" value="1"/>
</dbReference>
<name>A0AAW9K4K6_CARML</name>
<keyword evidence="3" id="KW-0645">Protease</keyword>
<dbReference type="RefSeq" id="WP_322809870.1">
    <property type="nucleotide sequence ID" value="NZ_JAVBVO010000024.1"/>
</dbReference>
<sequence>MKIYKVISLFIGMFCLLLANKEMQAAPANPNLGTEEFNLPNGESFEGERKGDEFFNYVVPKDSTDVLTYGKDNYWYYTEQNNKNTKAKPTGKKYLIDKKPSNSLTEENLYLSTYLKVAKKTKENIPLNSEQNVLVIRVEFDNQKFNVSPYDWGMRETRNDEQWSDKLFSENENSLSLNSYYKEATGGRINLIPAKTTQNKEAIGIISLSLDERHINSNGDDIYGDREFYQKCLQKAEEYVDISSYDKNENGKIDQNELHVIFVLAGFDMTGSRATKNAIWGHYNPNAIMANNNILLDNGFIAVGEKMIVPYSHKVGPNSLRASRDVPISIGILAHELGHSFGLPDLYSEKGAGIGYHSSMSSGMWGGKDVEYPEKAQDDPGALPVHFDSYSKEYLGFPVKIIDSEQAVESFTSENENFQLYKLPLYKDNEKNEKEYYLIENRKLYGFDEGRKAFDGSEGISVYHINKNFINNLNITQYGDQLVTLKEANEVVNGYPLLSQKRYYYGKTSYFGNNSQNEFSKKTTPSTITKNGLTTEYSLMTFEATANSKKIRFSKNMTGNIHGVKWEWDSNSKTLTFSGGTFANNMKVSDIQQTLNGEEIENIIFTEPVKLSANSDYLFSSLEKLKTIE</sequence>
<keyword evidence="1" id="KW-0732">Signal</keyword>
<dbReference type="Proteomes" id="UP001290462">
    <property type="component" value="Unassembled WGS sequence"/>
</dbReference>
<organism evidence="3 4">
    <name type="scientific">Carnobacterium maltaromaticum</name>
    <name type="common">Carnobacterium piscicola</name>
    <dbReference type="NCBI Taxonomy" id="2751"/>
    <lineage>
        <taxon>Bacteria</taxon>
        <taxon>Bacillati</taxon>
        <taxon>Bacillota</taxon>
        <taxon>Bacilli</taxon>
        <taxon>Lactobacillales</taxon>
        <taxon>Carnobacteriaceae</taxon>
        <taxon>Carnobacterium</taxon>
    </lineage>
</organism>
<dbReference type="GO" id="GO:0008237">
    <property type="term" value="F:metallopeptidase activity"/>
    <property type="evidence" value="ECO:0007669"/>
    <property type="project" value="UniProtKB-KW"/>
</dbReference>
<dbReference type="GO" id="GO:0005509">
    <property type="term" value="F:calcium ion binding"/>
    <property type="evidence" value="ECO:0007669"/>
    <property type="project" value="InterPro"/>
</dbReference>
<protein>
    <submittedName>
        <fullName evidence="3">M6 family metalloprotease domain-containing protein</fullName>
    </submittedName>
</protein>
<dbReference type="InterPro" id="IPR002048">
    <property type="entry name" value="EF_hand_dom"/>
</dbReference>
<keyword evidence="3" id="KW-0378">Hydrolase</keyword>
<reference evidence="3" key="1">
    <citation type="submission" date="2023-08" db="EMBL/GenBank/DDBJ databases">
        <title>Genomic characterization of piscicolin 126 produced by Carnobacterium maltaromaticum CM22 strain isolated from salmon (Salmo salar).</title>
        <authorList>
            <person name="Gonzalez-Gragera E."/>
            <person name="Garcia-Lopez J.D."/>
            <person name="Teso-Perez C."/>
            <person name="Gimenez-Hernandez I."/>
            <person name="Peralta-Sanchez J.M."/>
            <person name="Valdivia E."/>
            <person name="Montalban-Lopez M."/>
            <person name="Martin-Platero A.M."/>
            <person name="Banos A."/>
            <person name="Martinez-Bueno M."/>
        </authorList>
    </citation>
    <scope>NUCLEOTIDE SEQUENCE</scope>
    <source>
        <strain evidence="3">CM22</strain>
    </source>
</reference>
<dbReference type="PROSITE" id="PS00018">
    <property type="entry name" value="EF_HAND_1"/>
    <property type="match status" value="1"/>
</dbReference>
<dbReference type="Pfam" id="PF05547">
    <property type="entry name" value="Peptidase_M6"/>
    <property type="match status" value="1"/>
</dbReference>
<feature type="signal peptide" evidence="1">
    <location>
        <begin position="1"/>
        <end position="25"/>
    </location>
</feature>
<evidence type="ECO:0000259" key="2">
    <source>
        <dbReference type="PROSITE" id="PS50222"/>
    </source>
</evidence>
<dbReference type="GO" id="GO:0006508">
    <property type="term" value="P:proteolysis"/>
    <property type="evidence" value="ECO:0007669"/>
    <property type="project" value="InterPro"/>
</dbReference>
<dbReference type="EMBL" id="JAVBVO010000024">
    <property type="protein sequence ID" value="MDZ5760721.1"/>
    <property type="molecule type" value="Genomic_DNA"/>
</dbReference>
<dbReference type="InterPro" id="IPR008757">
    <property type="entry name" value="Peptidase_M6-like_domain"/>
</dbReference>
<feature type="non-terminal residue" evidence="3">
    <location>
        <position position="629"/>
    </location>
</feature>
<proteinExistence type="predicted"/>
<dbReference type="PROSITE" id="PS50222">
    <property type="entry name" value="EF_HAND_2"/>
    <property type="match status" value="1"/>
</dbReference>
<dbReference type="SUPFAM" id="SSF55486">
    <property type="entry name" value="Metalloproteases ('zincins'), catalytic domain"/>
    <property type="match status" value="1"/>
</dbReference>
<gene>
    <name evidence="3" type="ORF">RAK27_18930</name>
</gene>
<comment type="caution">
    <text evidence="3">The sequence shown here is derived from an EMBL/GenBank/DDBJ whole genome shotgun (WGS) entry which is preliminary data.</text>
</comment>
<evidence type="ECO:0000313" key="4">
    <source>
        <dbReference type="Proteomes" id="UP001290462"/>
    </source>
</evidence>
<evidence type="ECO:0000256" key="1">
    <source>
        <dbReference type="SAM" id="SignalP"/>
    </source>
</evidence>
<dbReference type="NCBIfam" id="TIGR03296">
    <property type="entry name" value="M6dom_TIGR03296"/>
    <property type="match status" value="1"/>
</dbReference>
<accession>A0AAW9K4K6</accession>